<dbReference type="NCBIfam" id="NF001531">
    <property type="entry name" value="PRK00364.2-2"/>
    <property type="match status" value="1"/>
</dbReference>
<dbReference type="GO" id="GO:0005524">
    <property type="term" value="F:ATP binding"/>
    <property type="evidence" value="ECO:0007669"/>
    <property type="project" value="InterPro"/>
</dbReference>
<protein>
    <recommendedName>
        <fullName evidence="3">Co-chaperonin GroES</fullName>
    </recommendedName>
    <alternativeName>
        <fullName evidence="3">10 kDa chaperonin</fullName>
    </alternativeName>
    <alternativeName>
        <fullName evidence="3">Chaperonin-10</fullName>
        <shortName evidence="3">Cpn10</shortName>
    </alternativeName>
</protein>
<dbReference type="InterPro" id="IPR020818">
    <property type="entry name" value="Chaperonin_GroES"/>
</dbReference>
<dbReference type="EnsemblBacteria" id="ABY36086">
    <property type="protein sequence ID" value="ABY36086"/>
    <property type="gene ID" value="Caur_2887"/>
</dbReference>
<dbReference type="KEGG" id="cau:Caur_2887"/>
<keyword evidence="3" id="KW-0963">Cytoplasm</keyword>
<dbReference type="InterPro" id="IPR018369">
    <property type="entry name" value="Chaprnonin_Cpn10_CS"/>
</dbReference>
<dbReference type="GO" id="GO:0051087">
    <property type="term" value="F:protein-folding chaperone binding"/>
    <property type="evidence" value="ECO:0000318"/>
    <property type="project" value="GO_Central"/>
</dbReference>
<dbReference type="GO" id="GO:0051082">
    <property type="term" value="F:unfolded protein binding"/>
    <property type="evidence" value="ECO:0000318"/>
    <property type="project" value="GO_Central"/>
</dbReference>
<dbReference type="CDD" id="cd00320">
    <property type="entry name" value="cpn10"/>
    <property type="match status" value="1"/>
</dbReference>
<dbReference type="NCBIfam" id="NF001533">
    <property type="entry name" value="PRK00364.2-4"/>
    <property type="match status" value="1"/>
</dbReference>
<organism evidence="6 7">
    <name type="scientific">Chloroflexus aurantiacus (strain ATCC 29366 / DSM 635 / J-10-fl)</name>
    <dbReference type="NCBI Taxonomy" id="324602"/>
    <lineage>
        <taxon>Bacteria</taxon>
        <taxon>Bacillati</taxon>
        <taxon>Chloroflexota</taxon>
        <taxon>Chloroflexia</taxon>
        <taxon>Chloroflexales</taxon>
        <taxon>Chloroflexineae</taxon>
        <taxon>Chloroflexaceae</taxon>
        <taxon>Chloroflexus</taxon>
    </lineage>
</organism>
<dbReference type="PRINTS" id="PR00297">
    <property type="entry name" value="CHAPERONIN10"/>
</dbReference>
<dbReference type="HOGENOM" id="CLU_132825_2_0_0"/>
<dbReference type="eggNOG" id="COG0234">
    <property type="taxonomic scope" value="Bacteria"/>
</dbReference>
<evidence type="ECO:0000256" key="5">
    <source>
        <dbReference type="SAM" id="MobiDB-lite"/>
    </source>
</evidence>
<dbReference type="GO" id="GO:0044183">
    <property type="term" value="F:protein folding chaperone"/>
    <property type="evidence" value="ECO:0007669"/>
    <property type="project" value="InterPro"/>
</dbReference>
<dbReference type="PROSITE" id="PS00681">
    <property type="entry name" value="CHAPERONINS_CPN10"/>
    <property type="match status" value="1"/>
</dbReference>
<dbReference type="Pfam" id="PF00166">
    <property type="entry name" value="Cpn10"/>
    <property type="match status" value="1"/>
</dbReference>
<evidence type="ECO:0000256" key="1">
    <source>
        <dbReference type="ARBA" id="ARBA00006975"/>
    </source>
</evidence>
<accession>A9WFA2</accession>
<name>A9WFA2_CHLAA</name>
<dbReference type="PANTHER" id="PTHR10772:SF58">
    <property type="entry name" value="CO-CHAPERONIN GROES"/>
    <property type="match status" value="1"/>
</dbReference>
<dbReference type="Proteomes" id="UP000002008">
    <property type="component" value="Chromosome"/>
</dbReference>
<feature type="compositionally biased region" description="Basic and acidic residues" evidence="5">
    <location>
        <begin position="1"/>
        <end position="22"/>
    </location>
</feature>
<dbReference type="FunFam" id="2.30.33.40:FF:000001">
    <property type="entry name" value="10 kDa chaperonin"/>
    <property type="match status" value="1"/>
</dbReference>
<dbReference type="NCBIfam" id="NF001534">
    <property type="entry name" value="PRK00364.2-5"/>
    <property type="match status" value="1"/>
</dbReference>
<dbReference type="Gene3D" id="2.30.33.40">
    <property type="entry name" value="GroES chaperonin"/>
    <property type="match status" value="1"/>
</dbReference>
<evidence type="ECO:0000256" key="3">
    <source>
        <dbReference type="HAMAP-Rule" id="MF_00580"/>
    </source>
</evidence>
<evidence type="ECO:0000313" key="7">
    <source>
        <dbReference type="Proteomes" id="UP000002008"/>
    </source>
</evidence>
<dbReference type="GO" id="GO:0046872">
    <property type="term" value="F:metal ion binding"/>
    <property type="evidence" value="ECO:0000318"/>
    <property type="project" value="GO_Central"/>
</dbReference>
<evidence type="ECO:0000256" key="4">
    <source>
        <dbReference type="RuleBase" id="RU000535"/>
    </source>
</evidence>
<feature type="region of interest" description="Disordered" evidence="5">
    <location>
        <begin position="1"/>
        <end position="31"/>
    </location>
</feature>
<dbReference type="HAMAP" id="MF_00580">
    <property type="entry name" value="CH10"/>
    <property type="match status" value="1"/>
</dbReference>
<dbReference type="SMART" id="SM00883">
    <property type="entry name" value="Cpn10"/>
    <property type="match status" value="1"/>
</dbReference>
<keyword evidence="7" id="KW-1185">Reference proteome</keyword>
<gene>
    <name evidence="3" type="primary">groES</name>
    <name evidence="3" type="synonym">groS</name>
    <name evidence="6" type="ordered locus">Caur_2887</name>
</gene>
<comment type="subcellular location">
    <subcellularLocation>
        <location evidence="3">Cytoplasm</location>
    </subcellularLocation>
</comment>
<dbReference type="STRING" id="324602.Caur_2887"/>
<dbReference type="AlphaFoldDB" id="A9WFA2"/>
<dbReference type="EMBL" id="CP000909">
    <property type="protein sequence ID" value="ABY36086.1"/>
    <property type="molecule type" value="Genomic_DNA"/>
</dbReference>
<dbReference type="FunCoup" id="A9WFA2">
    <property type="interactions" value="407"/>
</dbReference>
<reference evidence="7" key="1">
    <citation type="journal article" date="2011" name="BMC Genomics">
        <title>Complete genome sequence of the filamentous anoxygenic phototrophic bacterium Chloroflexus aurantiacus.</title>
        <authorList>
            <person name="Tang K.H."/>
            <person name="Barry K."/>
            <person name="Chertkov O."/>
            <person name="Dalin E."/>
            <person name="Han C.S."/>
            <person name="Hauser L.J."/>
            <person name="Honchak B.M."/>
            <person name="Karbach L.E."/>
            <person name="Land M.L."/>
            <person name="Lapidus A."/>
            <person name="Larimer F.W."/>
            <person name="Mikhailova N."/>
            <person name="Pitluck S."/>
            <person name="Pierson B.K."/>
            <person name="Blankenship R.E."/>
        </authorList>
    </citation>
    <scope>NUCLEOTIDE SEQUENCE [LARGE SCALE GENOMIC DNA]</scope>
    <source>
        <strain evidence="7">ATCC 29366 / DSM 635 / J-10-fl</strain>
    </source>
</reference>
<dbReference type="InParanoid" id="A9WFA2"/>
<comment type="similarity">
    <text evidence="1 3 4">Belongs to the GroES chaperonin family.</text>
</comment>
<evidence type="ECO:0000256" key="2">
    <source>
        <dbReference type="ARBA" id="ARBA00023186"/>
    </source>
</evidence>
<evidence type="ECO:0000313" key="6">
    <source>
        <dbReference type="EMBL" id="ABY36086.1"/>
    </source>
</evidence>
<dbReference type="InterPro" id="IPR037124">
    <property type="entry name" value="Chaperonin_GroES_sf"/>
</dbReference>
<keyword evidence="2 3" id="KW-0143">Chaperone</keyword>
<dbReference type="PANTHER" id="PTHR10772">
    <property type="entry name" value="10 KDA HEAT SHOCK PROTEIN"/>
    <property type="match status" value="1"/>
</dbReference>
<proteinExistence type="inferred from homology"/>
<sequence>MHVKPLNDRVVVKPKPREEKTKGGIFLPDTASKERPMEGEVIAVGPGRRADDGKLIPMSVKVGQHVLYAKYAGTEFKIDDEEYLILQEKDILGIIEGE</sequence>
<comment type="subunit">
    <text evidence="3">Heptamer of 7 subunits arranged in a ring. Interacts with the chaperonin GroEL.</text>
</comment>
<dbReference type="RefSeq" id="WP_012258739.1">
    <property type="nucleotide sequence ID" value="NC_010175.1"/>
</dbReference>
<dbReference type="SUPFAM" id="SSF50129">
    <property type="entry name" value="GroES-like"/>
    <property type="match status" value="1"/>
</dbReference>
<dbReference type="InterPro" id="IPR011032">
    <property type="entry name" value="GroES-like_sf"/>
</dbReference>
<dbReference type="PATRIC" id="fig|324602.8.peg.3251"/>
<comment type="function">
    <text evidence="3 4">Together with the chaperonin GroEL, plays an essential role in assisting protein folding. The GroEL-GroES system forms a nano-cage that allows encapsulation of the non-native substrate proteins and provides a physical environment optimized to promote and accelerate protein folding. GroES binds to the apical surface of the GroEL ring, thereby capping the opening of the GroEL channel.</text>
</comment>
<dbReference type="GO" id="GO:0005737">
    <property type="term" value="C:cytoplasm"/>
    <property type="evidence" value="ECO:0007669"/>
    <property type="project" value="UniProtKB-SubCell"/>
</dbReference>